<dbReference type="Gene3D" id="1.10.10.60">
    <property type="entry name" value="Homeodomain-like"/>
    <property type="match status" value="1"/>
</dbReference>
<dbReference type="GO" id="GO:0003677">
    <property type="term" value="F:DNA binding"/>
    <property type="evidence" value="ECO:0007669"/>
    <property type="project" value="UniProtKB-KW"/>
</dbReference>
<evidence type="ECO:0000256" key="9">
    <source>
        <dbReference type="PIRNR" id="PIRNR000774"/>
    </source>
</evidence>
<dbReference type="Proteomes" id="UP000246132">
    <property type="component" value="Unassembled WGS sequence"/>
</dbReference>
<dbReference type="EMBL" id="QFWV02000001">
    <property type="protein sequence ID" value="RKF08568.1"/>
    <property type="molecule type" value="Genomic_DNA"/>
</dbReference>
<organism evidence="13 14">
    <name type="scientific">Oceaniradius stylonematis</name>
    <dbReference type="NCBI Taxonomy" id="2184161"/>
    <lineage>
        <taxon>Bacteria</taxon>
        <taxon>Pseudomonadati</taxon>
        <taxon>Pseudomonadota</taxon>
        <taxon>Alphaproteobacteria</taxon>
        <taxon>Hyphomicrobiales</taxon>
        <taxon>Ahrensiaceae</taxon>
        <taxon>Oceaniradius</taxon>
    </lineage>
</organism>
<evidence type="ECO:0000256" key="8">
    <source>
        <dbReference type="ARBA" id="ARBA00023163"/>
    </source>
</evidence>
<dbReference type="PANTHER" id="PTHR32248:SF4">
    <property type="entry name" value="RNA POLYMERASE SIGMA-54 FACTOR"/>
    <property type="match status" value="1"/>
</dbReference>
<evidence type="ECO:0000259" key="12">
    <source>
        <dbReference type="Pfam" id="PF04963"/>
    </source>
</evidence>
<dbReference type="OrthoDB" id="9814402at2"/>
<keyword evidence="8 9" id="KW-0804">Transcription</keyword>
<dbReference type="Pfam" id="PF04552">
    <property type="entry name" value="Sigma54_DBD"/>
    <property type="match status" value="1"/>
</dbReference>
<feature type="domain" description="RNA polymerase sigma factor 54 core-binding" evidence="12">
    <location>
        <begin position="125"/>
        <end position="312"/>
    </location>
</feature>
<dbReference type="GO" id="GO:0001216">
    <property type="term" value="F:DNA-binding transcription activator activity"/>
    <property type="evidence" value="ECO:0007669"/>
    <property type="project" value="InterPro"/>
</dbReference>
<evidence type="ECO:0000313" key="13">
    <source>
        <dbReference type="EMBL" id="RKF08568.1"/>
    </source>
</evidence>
<dbReference type="RefSeq" id="WP_109766789.1">
    <property type="nucleotide sequence ID" value="NZ_QFWV02000001.1"/>
</dbReference>
<evidence type="ECO:0000256" key="2">
    <source>
        <dbReference type="ARBA" id="ARBA00022478"/>
    </source>
</evidence>
<dbReference type="GO" id="GO:0016987">
    <property type="term" value="F:sigma factor activity"/>
    <property type="evidence" value="ECO:0007669"/>
    <property type="project" value="UniProtKB-KW"/>
</dbReference>
<evidence type="ECO:0000256" key="1">
    <source>
        <dbReference type="ARBA" id="ARBA00008798"/>
    </source>
</evidence>
<keyword evidence="2 9" id="KW-0240">DNA-directed RNA polymerase</keyword>
<evidence type="ECO:0000256" key="7">
    <source>
        <dbReference type="ARBA" id="ARBA00023125"/>
    </source>
</evidence>
<name>A0A3A8AGS8_9HYPH</name>
<dbReference type="AlphaFoldDB" id="A0A3A8AGS8"/>
<feature type="region of interest" description="Disordered" evidence="10">
    <location>
        <begin position="84"/>
        <end position="132"/>
    </location>
</feature>
<dbReference type="Pfam" id="PF04963">
    <property type="entry name" value="Sigma54_CBD"/>
    <property type="match status" value="1"/>
</dbReference>
<evidence type="ECO:0000256" key="6">
    <source>
        <dbReference type="ARBA" id="ARBA00023082"/>
    </source>
</evidence>
<dbReference type="Pfam" id="PF00309">
    <property type="entry name" value="Sigma54_AID"/>
    <property type="match status" value="1"/>
</dbReference>
<dbReference type="PROSITE" id="PS00717">
    <property type="entry name" value="SIGMA54_1"/>
    <property type="match status" value="1"/>
</dbReference>
<dbReference type="InterPro" id="IPR038709">
    <property type="entry name" value="RpoN_core-bd_sf"/>
</dbReference>
<dbReference type="InterPro" id="IPR007634">
    <property type="entry name" value="RNA_pol_sigma_54_DNA-bd"/>
</dbReference>
<comment type="function">
    <text evidence="9">Sigma factors are initiation factors that promote the attachment of RNA polymerase to specific initiation sites and are then released.</text>
</comment>
<accession>A0A3A8AGS8</accession>
<dbReference type="GO" id="GO:0016779">
    <property type="term" value="F:nucleotidyltransferase activity"/>
    <property type="evidence" value="ECO:0007669"/>
    <property type="project" value="UniProtKB-KW"/>
</dbReference>
<keyword evidence="7 9" id="KW-0238">DNA-binding</keyword>
<dbReference type="PROSITE" id="PS00718">
    <property type="entry name" value="SIGMA54_2"/>
    <property type="match status" value="1"/>
</dbReference>
<keyword evidence="4 9" id="KW-0548">Nucleotidyltransferase</keyword>
<evidence type="ECO:0000256" key="3">
    <source>
        <dbReference type="ARBA" id="ARBA00022679"/>
    </source>
</evidence>
<keyword evidence="3 9" id="KW-0808">Transferase</keyword>
<dbReference type="GO" id="GO:0000428">
    <property type="term" value="C:DNA-directed RNA polymerase complex"/>
    <property type="evidence" value="ECO:0007669"/>
    <property type="project" value="UniProtKB-KW"/>
</dbReference>
<protein>
    <recommendedName>
        <fullName evidence="9">RNA polymerase sigma-54 factor</fullName>
    </recommendedName>
</protein>
<proteinExistence type="inferred from homology"/>
<dbReference type="NCBIfam" id="NF004596">
    <property type="entry name" value="PRK05932.1-3"/>
    <property type="match status" value="1"/>
</dbReference>
<comment type="similarity">
    <text evidence="1 9">Belongs to the sigma-54 factor family.</text>
</comment>
<evidence type="ECO:0000256" key="5">
    <source>
        <dbReference type="ARBA" id="ARBA00023015"/>
    </source>
</evidence>
<keyword evidence="14" id="KW-1185">Reference proteome</keyword>
<dbReference type="GO" id="GO:0006352">
    <property type="term" value="P:DNA-templated transcription initiation"/>
    <property type="evidence" value="ECO:0007669"/>
    <property type="project" value="InterPro"/>
</dbReference>
<reference evidence="13 14" key="1">
    <citation type="journal article" date="2018" name="Int. J. Syst. Bacteriol.">
        <title>Oceaniradius stylonemae gen. nov., sp. nov., isolated from a red alga, Stylonema cornu-cervi.</title>
        <authorList>
            <person name="Jeong S."/>
        </authorList>
    </citation>
    <scope>NUCLEOTIDE SEQUENCE [LARGE SCALE GENOMIC DNA]</scope>
    <source>
        <strain evidence="13 14">StC1</strain>
    </source>
</reference>
<evidence type="ECO:0000313" key="14">
    <source>
        <dbReference type="Proteomes" id="UP000246132"/>
    </source>
</evidence>
<dbReference type="PANTHER" id="PTHR32248">
    <property type="entry name" value="RNA POLYMERASE SIGMA-54 FACTOR"/>
    <property type="match status" value="1"/>
</dbReference>
<dbReference type="PIRSF" id="PIRSF000774">
    <property type="entry name" value="RpoN"/>
    <property type="match status" value="1"/>
</dbReference>
<dbReference type="PROSITE" id="PS50044">
    <property type="entry name" value="SIGMA54_3"/>
    <property type="match status" value="1"/>
</dbReference>
<keyword evidence="6 9" id="KW-0731">Sigma factor</keyword>
<dbReference type="NCBIfam" id="NF009118">
    <property type="entry name" value="PRK12469.1"/>
    <property type="match status" value="1"/>
</dbReference>
<gene>
    <name evidence="13" type="primary">rpoN</name>
    <name evidence="13" type="ORF">DEM25_000825</name>
</gene>
<dbReference type="PRINTS" id="PR00045">
    <property type="entry name" value="SIGMA54FCT"/>
</dbReference>
<evidence type="ECO:0000256" key="10">
    <source>
        <dbReference type="SAM" id="MobiDB-lite"/>
    </source>
</evidence>
<evidence type="ECO:0000259" key="11">
    <source>
        <dbReference type="Pfam" id="PF04552"/>
    </source>
</evidence>
<dbReference type="InterPro" id="IPR007046">
    <property type="entry name" value="RNA_pol_sigma_54_core-bd"/>
</dbReference>
<evidence type="ECO:0000256" key="4">
    <source>
        <dbReference type="ARBA" id="ARBA00022695"/>
    </source>
</evidence>
<keyword evidence="5 9" id="KW-0805">Transcription regulation</keyword>
<sequence>MALTARLHLRQAQTMAMTPQLLQSIRLLQFSHMELERFIDDQIERNPLLERADEAGTAQPAAEMPEPALPVDAAGMADRLDTSLENVFPDDPGRTDGSASARKGAHRERQPGLPSMGVPDTDWPVEEFADRPPGLREHVRDQIAMTVRGQADRAIAIDLADHLDARGYIEADLDAIATRLAVPRAAIDRVLGMVQTFDPAGLFARDLPECLALQCARRDRLDPAMRALLENLELLARRDFKALSRLCGVDQADLVDMLAEIRTLDPRPGLAFEHSPVQAVVHDVEVRKGADGAWQIELNRDSLPRVLVDRDYYATVTAGALDGAEKSFMTQCLQDAHWLERSLDQRATTVLKVATEIVRQQDGFLTEGVSALKPLTMKMVADEIAMHESTVSRVVANKFMMTPRGLYELRFFFSGAISATDGGDRDHATESVRQRIRDLIEAERPEKVLSDDALVVQLRADGIDIARRTVAKYRESMNIASSVQRRREKRALVLAGT</sequence>
<dbReference type="NCBIfam" id="TIGR02395">
    <property type="entry name" value="rpoN_sigma"/>
    <property type="match status" value="1"/>
</dbReference>
<dbReference type="Gene3D" id="1.10.10.1330">
    <property type="entry name" value="RNA polymerase sigma-54 factor, core-binding domain"/>
    <property type="match status" value="1"/>
</dbReference>
<comment type="caution">
    <text evidence="13">The sequence shown here is derived from an EMBL/GenBank/DDBJ whole genome shotgun (WGS) entry which is preliminary data.</text>
</comment>
<feature type="domain" description="RNA polymerase sigma factor 54 DNA-binding" evidence="11">
    <location>
        <begin position="327"/>
        <end position="487"/>
    </location>
</feature>
<dbReference type="InterPro" id="IPR000394">
    <property type="entry name" value="RNA_pol_sigma_54"/>
</dbReference>